<dbReference type="InterPro" id="IPR002410">
    <property type="entry name" value="Peptidase_S33"/>
</dbReference>
<dbReference type="RefSeq" id="WP_137098110.1">
    <property type="nucleotide sequence ID" value="NZ_CP039865.1"/>
</dbReference>
<accession>A0A4D7QH35</accession>
<dbReference type="Pfam" id="PF00561">
    <property type="entry name" value="Abhydrolase_1"/>
    <property type="match status" value="1"/>
</dbReference>
<dbReference type="Proteomes" id="UP000298588">
    <property type="component" value="Chromosome"/>
</dbReference>
<reference evidence="4 5" key="1">
    <citation type="submission" date="2019-04" db="EMBL/GenBank/DDBJ databases">
        <title>Phreatobacter aquaticus sp. nov.</title>
        <authorList>
            <person name="Choi A."/>
            <person name="Baek K."/>
        </authorList>
    </citation>
    <scope>NUCLEOTIDE SEQUENCE [LARGE SCALE GENOMIC DNA]</scope>
    <source>
        <strain evidence="4 5">NMCR1094</strain>
    </source>
</reference>
<dbReference type="GO" id="GO:0016020">
    <property type="term" value="C:membrane"/>
    <property type="evidence" value="ECO:0007669"/>
    <property type="project" value="TreeGrafter"/>
</dbReference>
<dbReference type="OrthoDB" id="7958481at2"/>
<dbReference type="KEGG" id="paqt:E8L99_02755"/>
<gene>
    <name evidence="4" type="ORF">E8L99_02755</name>
</gene>
<evidence type="ECO:0000313" key="4">
    <source>
        <dbReference type="EMBL" id="QCK84776.1"/>
    </source>
</evidence>
<evidence type="ECO:0000256" key="1">
    <source>
        <dbReference type="ARBA" id="ARBA00010088"/>
    </source>
</evidence>
<feature type="domain" description="AB hydrolase-1" evidence="3">
    <location>
        <begin position="30"/>
        <end position="269"/>
    </location>
</feature>
<dbReference type="EMBL" id="CP039865">
    <property type="protein sequence ID" value="QCK84776.1"/>
    <property type="molecule type" value="Genomic_DNA"/>
</dbReference>
<evidence type="ECO:0000256" key="2">
    <source>
        <dbReference type="ARBA" id="ARBA00022801"/>
    </source>
</evidence>
<dbReference type="PANTHER" id="PTHR43798:SF33">
    <property type="entry name" value="HYDROLASE, PUTATIVE (AFU_ORTHOLOGUE AFUA_2G14860)-RELATED"/>
    <property type="match status" value="1"/>
</dbReference>
<keyword evidence="5" id="KW-1185">Reference proteome</keyword>
<dbReference type="GO" id="GO:0008233">
    <property type="term" value="F:peptidase activity"/>
    <property type="evidence" value="ECO:0007669"/>
    <property type="project" value="InterPro"/>
</dbReference>
<dbReference type="GO" id="GO:0006508">
    <property type="term" value="P:proteolysis"/>
    <property type="evidence" value="ECO:0007669"/>
    <property type="project" value="InterPro"/>
</dbReference>
<organism evidence="4 5">
    <name type="scientific">Phreatobacter aquaticus</name>
    <dbReference type="NCBI Taxonomy" id="2570229"/>
    <lineage>
        <taxon>Bacteria</taxon>
        <taxon>Pseudomonadati</taxon>
        <taxon>Pseudomonadota</taxon>
        <taxon>Alphaproteobacteria</taxon>
        <taxon>Hyphomicrobiales</taxon>
        <taxon>Phreatobacteraceae</taxon>
        <taxon>Phreatobacter</taxon>
    </lineage>
</organism>
<dbReference type="PRINTS" id="PR00793">
    <property type="entry name" value="PROAMNOPTASE"/>
</dbReference>
<dbReference type="PRINTS" id="PR00111">
    <property type="entry name" value="ABHYDROLASE"/>
</dbReference>
<dbReference type="Gene3D" id="3.40.50.1820">
    <property type="entry name" value="alpha/beta hydrolase"/>
    <property type="match status" value="1"/>
</dbReference>
<dbReference type="AlphaFoldDB" id="A0A4D7QH35"/>
<sequence length="284" mass="30923">MFVEVNGARLFVDIEGSSLVVDGPAMRGKPTLVLLHGGPGFDHSGFKPTFSQLSDIAQIVYVDHRGSGRSIGDDPATWNLAQWGDDVKGLCDALGIAKPIVYGVSFGGFVAQSFATRHPDHLSRLILTSTAAKVDFPTIFAAFERLGGPAARAAAEAYWLGPSAETRARYFEVCLPLYRRHPGDPAAFKRAIIRNDVAIWFNGPHNEQGRMDFRADLARITCPVLVLAGEMDPITPIAFSETIAQSLTNSAVQFERFDDCGHGVIGDHPERAMDLIRRFIEAVV</sequence>
<proteinExistence type="inferred from homology"/>
<dbReference type="InterPro" id="IPR029058">
    <property type="entry name" value="AB_hydrolase_fold"/>
</dbReference>
<dbReference type="PANTHER" id="PTHR43798">
    <property type="entry name" value="MONOACYLGLYCEROL LIPASE"/>
    <property type="match status" value="1"/>
</dbReference>
<name>A0A4D7QH35_9HYPH</name>
<protein>
    <submittedName>
        <fullName evidence="4">Alpha/beta hydrolase</fullName>
    </submittedName>
</protein>
<keyword evidence="2 4" id="KW-0378">Hydrolase</keyword>
<evidence type="ECO:0000259" key="3">
    <source>
        <dbReference type="Pfam" id="PF00561"/>
    </source>
</evidence>
<dbReference type="InterPro" id="IPR000073">
    <property type="entry name" value="AB_hydrolase_1"/>
</dbReference>
<comment type="similarity">
    <text evidence="1">Belongs to the peptidase S33 family.</text>
</comment>
<dbReference type="InterPro" id="IPR050266">
    <property type="entry name" value="AB_hydrolase_sf"/>
</dbReference>
<dbReference type="SUPFAM" id="SSF53474">
    <property type="entry name" value="alpha/beta-Hydrolases"/>
    <property type="match status" value="1"/>
</dbReference>
<evidence type="ECO:0000313" key="5">
    <source>
        <dbReference type="Proteomes" id="UP000298588"/>
    </source>
</evidence>